<gene>
    <name evidence="1" type="ORF">J2S19_002654</name>
</gene>
<organism evidence="1 2">
    <name type="scientific">Metabacillus malikii</name>
    <dbReference type="NCBI Taxonomy" id="1504265"/>
    <lineage>
        <taxon>Bacteria</taxon>
        <taxon>Bacillati</taxon>
        <taxon>Bacillota</taxon>
        <taxon>Bacilli</taxon>
        <taxon>Bacillales</taxon>
        <taxon>Bacillaceae</taxon>
        <taxon>Metabacillus</taxon>
    </lineage>
</organism>
<name>A0ABT9ZGF7_9BACI</name>
<comment type="caution">
    <text evidence="1">The sequence shown here is derived from an EMBL/GenBank/DDBJ whole genome shotgun (WGS) entry which is preliminary data.</text>
</comment>
<dbReference type="GO" id="GO:0003677">
    <property type="term" value="F:DNA binding"/>
    <property type="evidence" value="ECO:0007669"/>
    <property type="project" value="UniProtKB-KW"/>
</dbReference>
<dbReference type="InterPro" id="IPR036388">
    <property type="entry name" value="WH-like_DNA-bd_sf"/>
</dbReference>
<evidence type="ECO:0000313" key="1">
    <source>
        <dbReference type="EMBL" id="MDQ0231371.1"/>
    </source>
</evidence>
<keyword evidence="1" id="KW-0238">DNA-binding</keyword>
<sequence length="264" mass="30547">MEKLNFETIKKYQSFATIEEMDKAVRGFLYEHKSALSEGTIAVLKVIWRHSAKVIGVSFASNDYLADEANVSRRTVIRAVNTLVEKGLIKRISTARMNGKQGANILVIQPYTEIDTLKNKMSPHDDTPSVTANKTENKQSSLCENKINTKRINDEPTLEQLDTSFLPESVSKEFVEAARPFFNVQDIYELWRRVEIVYEKMQLKKDLDDVMDTVVQAFKETVFAKKLGRIKSTFRGYFYRILYAKLIVEKRREIKPLLFDFLNN</sequence>
<reference evidence="1 2" key="1">
    <citation type="submission" date="2023-07" db="EMBL/GenBank/DDBJ databases">
        <title>Genomic Encyclopedia of Type Strains, Phase IV (KMG-IV): sequencing the most valuable type-strain genomes for metagenomic binning, comparative biology and taxonomic classification.</title>
        <authorList>
            <person name="Goeker M."/>
        </authorList>
    </citation>
    <scope>NUCLEOTIDE SEQUENCE [LARGE SCALE GENOMIC DNA]</scope>
    <source>
        <strain evidence="1 2">DSM 29005</strain>
    </source>
</reference>
<accession>A0ABT9ZGF7</accession>
<dbReference type="SUPFAM" id="SSF46785">
    <property type="entry name" value="Winged helix' DNA-binding domain"/>
    <property type="match status" value="1"/>
</dbReference>
<dbReference type="Gene3D" id="1.10.10.10">
    <property type="entry name" value="Winged helix-like DNA-binding domain superfamily/Winged helix DNA-binding domain"/>
    <property type="match status" value="1"/>
</dbReference>
<evidence type="ECO:0000313" key="2">
    <source>
        <dbReference type="Proteomes" id="UP001234495"/>
    </source>
</evidence>
<proteinExistence type="predicted"/>
<dbReference type="Pfam" id="PF13730">
    <property type="entry name" value="HTH_36"/>
    <property type="match status" value="1"/>
</dbReference>
<protein>
    <submittedName>
        <fullName evidence="1">DNA-binding Lrp family transcriptional regulator</fullName>
    </submittedName>
</protein>
<dbReference type="InterPro" id="IPR036390">
    <property type="entry name" value="WH_DNA-bd_sf"/>
</dbReference>
<keyword evidence="2" id="KW-1185">Reference proteome</keyword>
<dbReference type="Proteomes" id="UP001234495">
    <property type="component" value="Unassembled WGS sequence"/>
</dbReference>
<dbReference type="EMBL" id="JAUSUD010000012">
    <property type="protein sequence ID" value="MDQ0231371.1"/>
    <property type="molecule type" value="Genomic_DNA"/>
</dbReference>
<dbReference type="PROSITE" id="PS50096">
    <property type="entry name" value="IQ"/>
    <property type="match status" value="1"/>
</dbReference>